<keyword evidence="5" id="KW-0326">Glycosidase</keyword>
<dbReference type="OrthoDB" id="9786661at2"/>
<proteinExistence type="inferred from homology"/>
<dbReference type="EC" id="3.2.1.52" evidence="3"/>
<evidence type="ECO:0000256" key="3">
    <source>
        <dbReference type="ARBA" id="ARBA00012663"/>
    </source>
</evidence>
<dbReference type="PANTHER" id="PTHR30480">
    <property type="entry name" value="BETA-HEXOSAMINIDASE-RELATED"/>
    <property type="match status" value="1"/>
</dbReference>
<reference evidence="9 10" key="1">
    <citation type="submission" date="2019-01" db="EMBL/GenBank/DDBJ databases">
        <title>Litorilituus lipolytica sp. nov., isolated from intertidal sand of the Yellow Sea in China.</title>
        <authorList>
            <person name="Liu A."/>
        </authorList>
    </citation>
    <scope>NUCLEOTIDE SEQUENCE [LARGE SCALE GENOMIC DNA]</scope>
    <source>
        <strain evidence="9 10">RZ04</strain>
    </source>
</reference>
<comment type="caution">
    <text evidence="9">The sequence shown here is derived from an EMBL/GenBank/DDBJ whole genome shotgun (WGS) entry which is preliminary data.</text>
</comment>
<dbReference type="InterPro" id="IPR050226">
    <property type="entry name" value="NagZ_Beta-hexosaminidase"/>
</dbReference>
<feature type="domain" description="Glycoside hydrolase family 3 N-terminal" evidence="7">
    <location>
        <begin position="91"/>
        <end position="417"/>
    </location>
</feature>
<dbReference type="InterPro" id="IPR001764">
    <property type="entry name" value="Glyco_hydro_3_N"/>
</dbReference>
<evidence type="ECO:0000256" key="6">
    <source>
        <dbReference type="SAM" id="Phobius"/>
    </source>
</evidence>
<evidence type="ECO:0000256" key="2">
    <source>
        <dbReference type="ARBA" id="ARBA00005336"/>
    </source>
</evidence>
<name>A0A502KYD1_9GAMM</name>
<keyword evidence="6" id="KW-0812">Transmembrane</keyword>
<keyword evidence="6" id="KW-1133">Transmembrane helix</keyword>
<sequence length="673" mass="74080">MIYHKPRSIKDTVFGVFCCLIINCLLVNCFLFNAAAKAEQKIEKLMTEKQQPIAFTLLDQMIAQKMALDIRYFCQQEDTPKHCWQGVTTLPDELAQLITDTNLGSVVLFAENFDTTEQVVKLTHDLQQAALKSSLKKPLIISVDQEGGRVFRFNKGTAFAGNMALGATYTQHQTYYTERVNHVIATELKALGISNNYAPVVDVNTNSQNPVINTRSYGEKPIEVAKHGVSAVKALQQHGIMATLKHFPGHGDTHVDSHLGLPRVDHPLNVIEKNDIFPFSWAIKQASPAMIMTAHIQYPALDDSTFTSKSGKTFIRPATMSRKILHDLLRTKMQFKGIIATDALDMAGIAHYFDKVQATVETFTAGADLAVMPFKVRKPSDVQAFKQFIKAVSKALETRIEQGEFTLAELEASVARINHHKESYITLPSVSLAKQIEQANNIIASSFHLELEQELADEATVLLKNEQGLIPLKQYSANINAKANADNHSNNNAALNIHVLVENQLEFEALTLAINEEFAIAKLAQPHITAVIATDKSSLMNKENNAALKRSDLFISTINVKTASLVDLGGMDDLVTVPTGKVASTSKESKLTYDKLVELALANAKAQQKPVVFIGRGSPYLMSPYSQHADVVLLGFDDRSFYHNNAAQSPGYNSAIGILLGNQQAQGKLPVSL</sequence>
<dbReference type="Pfam" id="PF01915">
    <property type="entry name" value="Glyco_hydro_3_C"/>
    <property type="match status" value="1"/>
</dbReference>
<dbReference type="SUPFAM" id="SSF51445">
    <property type="entry name" value="(Trans)glycosidases"/>
    <property type="match status" value="1"/>
</dbReference>
<dbReference type="Gene3D" id="3.20.20.300">
    <property type="entry name" value="Glycoside hydrolase, family 3, N-terminal domain"/>
    <property type="match status" value="1"/>
</dbReference>
<dbReference type="InterPro" id="IPR017853">
    <property type="entry name" value="GH"/>
</dbReference>
<feature type="transmembrane region" description="Helical" evidence="6">
    <location>
        <begin position="12"/>
        <end position="36"/>
    </location>
</feature>
<dbReference type="EMBL" id="SAWY01000016">
    <property type="protein sequence ID" value="TPH16094.1"/>
    <property type="molecule type" value="Genomic_DNA"/>
</dbReference>
<dbReference type="Gene3D" id="3.40.50.1700">
    <property type="entry name" value="Glycoside hydrolase family 3 C-terminal domain"/>
    <property type="match status" value="1"/>
</dbReference>
<comment type="similarity">
    <text evidence="2">Belongs to the glycosyl hydrolase 3 family.</text>
</comment>
<feature type="domain" description="Glycoside hydrolase family 3 C-terminal" evidence="8">
    <location>
        <begin position="460"/>
        <end position="672"/>
    </location>
</feature>
<evidence type="ECO:0000256" key="4">
    <source>
        <dbReference type="ARBA" id="ARBA00022801"/>
    </source>
</evidence>
<dbReference type="Pfam" id="PF00933">
    <property type="entry name" value="Glyco_hydro_3"/>
    <property type="match status" value="1"/>
</dbReference>
<accession>A0A502KYD1</accession>
<evidence type="ECO:0000259" key="7">
    <source>
        <dbReference type="Pfam" id="PF00933"/>
    </source>
</evidence>
<gene>
    <name evidence="9" type="ORF">EPA86_07320</name>
</gene>
<evidence type="ECO:0000313" key="9">
    <source>
        <dbReference type="EMBL" id="TPH16094.1"/>
    </source>
</evidence>
<keyword evidence="4 9" id="KW-0378">Hydrolase</keyword>
<dbReference type="InterPro" id="IPR036962">
    <property type="entry name" value="Glyco_hydro_3_N_sf"/>
</dbReference>
<organism evidence="9 10">
    <name type="scientific">Litorilituus lipolyticus</name>
    <dbReference type="NCBI Taxonomy" id="2491017"/>
    <lineage>
        <taxon>Bacteria</taxon>
        <taxon>Pseudomonadati</taxon>
        <taxon>Pseudomonadota</taxon>
        <taxon>Gammaproteobacteria</taxon>
        <taxon>Alteromonadales</taxon>
        <taxon>Colwelliaceae</taxon>
        <taxon>Litorilituus</taxon>
    </lineage>
</organism>
<dbReference type="InterPro" id="IPR002772">
    <property type="entry name" value="Glyco_hydro_3_C"/>
</dbReference>
<evidence type="ECO:0000256" key="1">
    <source>
        <dbReference type="ARBA" id="ARBA00001231"/>
    </source>
</evidence>
<dbReference type="Proteomes" id="UP000315303">
    <property type="component" value="Unassembled WGS sequence"/>
</dbReference>
<evidence type="ECO:0000259" key="8">
    <source>
        <dbReference type="Pfam" id="PF01915"/>
    </source>
</evidence>
<dbReference type="InterPro" id="IPR036881">
    <property type="entry name" value="Glyco_hydro_3_C_sf"/>
</dbReference>
<dbReference type="GO" id="GO:0009254">
    <property type="term" value="P:peptidoglycan turnover"/>
    <property type="evidence" value="ECO:0007669"/>
    <property type="project" value="TreeGrafter"/>
</dbReference>
<dbReference type="GO" id="GO:0005975">
    <property type="term" value="P:carbohydrate metabolic process"/>
    <property type="evidence" value="ECO:0007669"/>
    <property type="project" value="InterPro"/>
</dbReference>
<keyword evidence="6" id="KW-0472">Membrane</keyword>
<dbReference type="AlphaFoldDB" id="A0A502KYD1"/>
<comment type="catalytic activity">
    <reaction evidence="1">
        <text>Hydrolysis of terminal non-reducing N-acetyl-D-hexosamine residues in N-acetyl-beta-D-hexosaminides.</text>
        <dbReference type="EC" id="3.2.1.52"/>
    </reaction>
</comment>
<evidence type="ECO:0000313" key="10">
    <source>
        <dbReference type="Proteomes" id="UP000315303"/>
    </source>
</evidence>
<evidence type="ECO:0000256" key="5">
    <source>
        <dbReference type="ARBA" id="ARBA00023295"/>
    </source>
</evidence>
<dbReference type="PANTHER" id="PTHR30480:SF13">
    <property type="entry name" value="BETA-HEXOSAMINIDASE"/>
    <property type="match status" value="1"/>
</dbReference>
<dbReference type="GO" id="GO:0004563">
    <property type="term" value="F:beta-N-acetylhexosaminidase activity"/>
    <property type="evidence" value="ECO:0007669"/>
    <property type="project" value="UniProtKB-EC"/>
</dbReference>
<protein>
    <recommendedName>
        <fullName evidence="3">beta-N-acetylhexosaminidase</fullName>
        <ecNumber evidence="3">3.2.1.52</ecNumber>
    </recommendedName>
</protein>
<keyword evidence="10" id="KW-1185">Reference proteome</keyword>